<keyword evidence="3" id="KW-0067">ATP-binding</keyword>
<dbReference type="NCBIfam" id="TIGR00724">
    <property type="entry name" value="urea_amlyse_rel"/>
    <property type="match status" value="1"/>
</dbReference>
<dbReference type="PANTHER" id="PTHR43309">
    <property type="entry name" value="5-OXOPROLINASE SUBUNIT C"/>
    <property type="match status" value="1"/>
</dbReference>
<proteinExistence type="predicted"/>
<evidence type="ECO:0000313" key="6">
    <source>
        <dbReference type="EMBL" id="VFR21572.1"/>
    </source>
</evidence>
<dbReference type="EMBL" id="CAADIB010000003">
    <property type="protein sequence ID" value="VFR20038.1"/>
    <property type="molecule type" value="Genomic_DNA"/>
</dbReference>
<organism evidence="5">
    <name type="scientific">plant metagenome</name>
    <dbReference type="NCBI Taxonomy" id="1297885"/>
    <lineage>
        <taxon>unclassified sequences</taxon>
        <taxon>metagenomes</taxon>
        <taxon>organismal metagenomes</taxon>
    </lineage>
</organism>
<evidence type="ECO:0000259" key="4">
    <source>
        <dbReference type="SMART" id="SM00797"/>
    </source>
</evidence>
<name>A0A484P2B6_9ZZZZ</name>
<dbReference type="SMART" id="SM00797">
    <property type="entry name" value="AHS2"/>
    <property type="match status" value="1"/>
</dbReference>
<dbReference type="EC" id="3.5.1.54" evidence="5"/>
<dbReference type="GO" id="GO:0005524">
    <property type="term" value="F:ATP binding"/>
    <property type="evidence" value="ECO:0007669"/>
    <property type="project" value="UniProtKB-KW"/>
</dbReference>
<dbReference type="AlphaFoldDB" id="A0A484P2B6"/>
<reference evidence="5" key="1">
    <citation type="submission" date="2019-03" db="EMBL/GenBank/DDBJ databases">
        <authorList>
            <person name="Danneels B."/>
        </authorList>
    </citation>
    <scope>NUCLEOTIDE SEQUENCE</scope>
</reference>
<feature type="domain" description="Carboxyltransferase" evidence="4">
    <location>
        <begin position="25"/>
        <end position="319"/>
    </location>
</feature>
<dbReference type="InterPro" id="IPR029000">
    <property type="entry name" value="Cyclophilin-like_dom_sf"/>
</dbReference>
<dbReference type="EMBL" id="CAADIC010000002">
    <property type="protein sequence ID" value="VFR21572.1"/>
    <property type="molecule type" value="Genomic_DNA"/>
</dbReference>
<sequence length="332" mass="35147">MSTMRVERPGLLSTLQDTGRYGQQQYGVSVNGPMDEWSHRLANALVGNPEQAAVLECTLGGPRVVFSEDTLIAVCGARLPVTAGGQAIPQDRAVLLKRGTVLDLGLRQDGARAYLAVRGGFAPEPVLGSRSTNLRAGFGGHEGRALKGGDRVALAPRRALPMLPIERRMVQSGLPVLLAPAIDTATAPRPDTAIRVIAGPHWQAFTLAAHHSFTTQPYAATQQSDRMGIRLKGESLSLIAPLELVSEATVFGAVQVPPDGQPIVLMADRQSAGGYPKIGYVASADLPLLAQAMPGDALHFTLVDQAQAEAAWLAAEDRLIQIQEAAALALQR</sequence>
<evidence type="ECO:0000256" key="1">
    <source>
        <dbReference type="ARBA" id="ARBA00022741"/>
    </source>
</evidence>
<gene>
    <name evidence="6" type="ORF">ANDA3_1730</name>
    <name evidence="5" type="ORF">ANDO2_1526</name>
</gene>
<dbReference type="Pfam" id="PF02626">
    <property type="entry name" value="CT_A_B"/>
    <property type="match status" value="1"/>
</dbReference>
<accession>A0A484P2B6</accession>
<dbReference type="InterPro" id="IPR052708">
    <property type="entry name" value="PxpC"/>
</dbReference>
<dbReference type="PANTHER" id="PTHR43309:SF3">
    <property type="entry name" value="5-OXOPROLINASE SUBUNIT C"/>
    <property type="match status" value="1"/>
</dbReference>
<dbReference type="GO" id="GO:0004039">
    <property type="term" value="F:allophanate hydrolase activity"/>
    <property type="evidence" value="ECO:0007669"/>
    <property type="project" value="UniProtKB-EC"/>
</dbReference>
<protein>
    <submittedName>
        <fullName evidence="5">Allophanate hydrolase 2 subunit 2</fullName>
        <ecNumber evidence="5">3.5.1.54</ecNumber>
    </submittedName>
</protein>
<evidence type="ECO:0000313" key="5">
    <source>
        <dbReference type="EMBL" id="VFR20038.1"/>
    </source>
</evidence>
<dbReference type="SUPFAM" id="SSF50891">
    <property type="entry name" value="Cyclophilin-like"/>
    <property type="match status" value="1"/>
</dbReference>
<evidence type="ECO:0000256" key="3">
    <source>
        <dbReference type="ARBA" id="ARBA00022840"/>
    </source>
</evidence>
<evidence type="ECO:0000256" key="2">
    <source>
        <dbReference type="ARBA" id="ARBA00022801"/>
    </source>
</evidence>
<keyword evidence="2 5" id="KW-0378">Hydrolase</keyword>
<dbReference type="InterPro" id="IPR003778">
    <property type="entry name" value="CT_A_B"/>
</dbReference>
<keyword evidence="1" id="KW-0547">Nucleotide-binding</keyword>
<dbReference type="Gene3D" id="2.40.100.10">
    <property type="entry name" value="Cyclophilin-like"/>
    <property type="match status" value="1"/>
</dbReference>